<comment type="caution">
    <text evidence="2">The sequence shown here is derived from an EMBL/GenBank/DDBJ whole genome shotgun (WGS) entry which is preliminary data.</text>
</comment>
<dbReference type="InterPro" id="IPR036465">
    <property type="entry name" value="vWFA_dom_sf"/>
</dbReference>
<accession>A0A1J5SI96</accession>
<dbReference type="SUPFAM" id="SSF50998">
    <property type="entry name" value="Quinoprotein alcohol dehydrogenase-like"/>
    <property type="match status" value="1"/>
</dbReference>
<dbReference type="InterPro" id="IPR011047">
    <property type="entry name" value="Quinoprotein_ADH-like_sf"/>
</dbReference>
<organism evidence="2">
    <name type="scientific">mine drainage metagenome</name>
    <dbReference type="NCBI Taxonomy" id="410659"/>
    <lineage>
        <taxon>unclassified sequences</taxon>
        <taxon>metagenomes</taxon>
        <taxon>ecological metagenomes</taxon>
    </lineage>
</organism>
<evidence type="ECO:0000256" key="1">
    <source>
        <dbReference type="SAM" id="MobiDB-lite"/>
    </source>
</evidence>
<reference evidence="2" key="1">
    <citation type="submission" date="2016-10" db="EMBL/GenBank/DDBJ databases">
        <title>Sequence of Gallionella enrichment culture.</title>
        <authorList>
            <person name="Poehlein A."/>
            <person name="Muehling M."/>
            <person name="Daniel R."/>
        </authorList>
    </citation>
    <scope>NUCLEOTIDE SEQUENCE</scope>
</reference>
<sequence length="1917" mass="203647">MKTKLFERLLAWLLIVAMCHPAWALDTDIYRAIVTGSSAAEPNVLLILDTSDSMNLPEGWREYPGAYDSHVEYLWNDLDIISFGEVLYEQYGTISDGNGYAVNTPDGFYVFGVYPGAPAYQDKVVIRFPDTSAYRVGGSITLTGMPVPELNGSFTITGLNGSDVFIARPPGVNWNNPGYPMQQSSNIVQLSYWNNSAGTMSAPSGNGLLPAPTMPLGFWGGTSVEERKQIWQAALASALATEPGDPGPRYVYRNYSERNALHWLPAGTAESDPRLYSNAFNQFFGADALTAFGGTLDPVTQHLKRGGVDFGVPPAKYYGQNNQCQSSLGALTPSTVFAPSAFPPNAGKYLNQKWQRYERYLNLDSTAESNYPGNGGRAFHTNMDPSQTYYLDYLNANRDQNNFVAYGVYGPLPVRLEKPGNASYAGWTDLKPDWGGFNFMAELAATFYGYTFFKPVLTLYGVNVAGINNDNDARILGYQKLKVPGYYDTPNTVNTGATTITKTRNCSWSGPVSDGPDAITQTFSFGGTCRDSGIACDGTRGQCNQVSDPPACTQTVAGPYVDKDFNNCHWNGRSQLDTAVYSGCQWSPDRTSVTVGGEGASATYFVGGVCAGTCTGPGCQGNNEDYCVNSTVPDQRLGNTNYHNVLTSDGSNSVSSGCSNKPSGTSYYYGGSCVGNINVPPGLVGTSNTAAACDKSVTYESLQVGGQTLADVRTDGITAGCSDKPDFTQQCSDRNASGCPYITCASRASSGNVDGVNYRVADRVADQEMTMVHDCVADEGNIGPYMTERRRDFGANGSPYDGRYNGAAGDTRESSTLMYDSNPARRISDAPAYDIYSTNYLNWKYGPKSHGNPIGRKTRLQTAKDALTQLVQNKDGVRFGLMVFNRMDSSYNTEGGNIVYAVARMGTNNPVDIAAMSAAARAENDAALANRQVLIGKINGLVATAQTPLTESLFEAYRYFKGDAPDFGRLSTPALDGSKAASGCDRRAFETPGDGSDGSDCLGNAGHPGASGNYHSPMLDLLSSDGQPALCQKNFTLLVTDGGPENDWSANDQIKALSYQKSATEMVSPRTDVNTPAASPATPYNQFSPDGVAPFGPTDKGSLDHDGGYIWLDELSSFMAHAKVSPDSIDGSQPVYTYAIGFAGASTPVLQNAASAQAGGEYFSADSSGQLPAELSGAIDAMVSWTPVSGGGTVVPISALNRAENSRDVYLGFFGPSNNSQWDGTLKRYELSDVTAAGAAGYCGRQPVAGNDQGLPIGLCLIGQTAVTNGLGETVWNIEYIDKTPVGGEFASKINDAAVSQWIPSAVPDGGSARRGGSGQILLSGAAPVTSPAARKIYTFLAGVSGDVSLSSNPVSEGNALLSKARLGNAGMSDAGRATLINFARGGDPSNAACSDSDPATPCTVWRGWAHGDILHSKPAILNYSATRQFVFYLSTDGLLHAVDTATGAEQWAFMAEEALPLLATMMADSLGGHLIVTDGSPSLFVHDANNDGMISASDGDKAMLYFGQRRGGSTYYALDISDIDHPKFAWKIIGGKGVAGAGSLCVGSGSCSAVAAYDELGQSWSYPAVGKLRALTPPVAATLTPALIFGGGYDPNEDNDPVTAIDTMGRALYVVNGYTGAVVKKFGAANTVHGMDSSFPSDAAALNVDLDAQNLLDRVYIGDAAANLYRFDIDNADPAHWTGGRIAQLSDAYSRPGTAPNRKILFPPMLVKQNFGGRYDAVYVGTGDREHPLKTAQVADKMFMIKDNPLYDADYTLAASYSADDLIDISAINDQTGFDTQVSAATWKAKKGWYYSLPGSGEKVTSSPTIFSQTLRFSSYAPLQVVNTCLPSGRGQLYGLNALSGVALDPGENNMLTSNPRVYADFSSRGYISSGVPIVYNKRAYILQVTESGHILPGGIAGNTVGKIYWYREADR</sequence>
<gene>
    <name evidence="2" type="ORF">GALL_140500</name>
</gene>
<feature type="region of interest" description="Disordered" evidence="1">
    <location>
        <begin position="793"/>
        <end position="816"/>
    </location>
</feature>
<proteinExistence type="predicted"/>
<dbReference type="Gene3D" id="3.40.50.410">
    <property type="entry name" value="von Willebrand factor, type A domain"/>
    <property type="match status" value="1"/>
</dbReference>
<protein>
    <submittedName>
        <fullName evidence="2">Uncharacterized protein</fullName>
    </submittedName>
</protein>
<evidence type="ECO:0000313" key="2">
    <source>
        <dbReference type="EMBL" id="OIR03869.1"/>
    </source>
</evidence>
<name>A0A1J5SI96_9ZZZZ</name>
<dbReference type="EMBL" id="MLJW01000062">
    <property type="protein sequence ID" value="OIR03869.1"/>
    <property type="molecule type" value="Genomic_DNA"/>
</dbReference>